<sequence>MINADGALGFSATIDDSDFNKKLDAMVSRLNGIANPVIQQTQQIDSSLRSLGNLAKGYFAFDILKGLPDQLIRVRGEFQQLEITFTTMLKSKAKSDALIQQIVQAAAETPFSLREVSQGAKQLLAFGGSASTVIDELKMLGDVASGVSAPIGDLIYLYGTLRTQGRAFTVDIRQFASRGIPIYEELAKVLGISTQEVGNFVEAGKVGFKEVEQVFKNLTSQGGTFENLMTKQSSSLVGLKARLMDAFEVATNEIGKANEGILASGLTTATGLVENYKPFLDTLTVIVATYGTYKAAVMALNVAQSASNLGSLISGYINLGNTLGPLTAQQIAFNNAVKLNPYALAASAIIALVTAIAFYSNSLEPAKRIQEEMNQLQKEDAEYKNQLTTKTQQLSAIIRDSTATQFQQVKAFKDLQAIYPDLLGNMSLQEFQALSASDAQKQFNQAIDSFSAKKLQDELKKAQSEIVSFESKLKTLNDARSKDPLGGTAYTVQIESAQKSLDVAKGKAEALQKQIEANARAEWEANTPVAEKVKYYEQNLEALKKQRDEMTQSVSKLGEIGSAARGLKGILQELTIQSLNEEIDDVSVKLQNLTATPKTDKTGGNKAFWEKVKKDAEEARNALGVNEKGSKDWNRYTKEIENANKKLEAYSTTVKKAKTDKFAITAPVGTLEYWEQVSKRASEILSKTDPNNLAKVSQQIKVRDNAEAKANKIRAEFETKTFDQVLEEKKKAYENYQQFAYAIDKQTADEQFKSLLQSGKTFEDYLNSRIDTLKQKGSLSPDEQKQLSALVTQLDNVQLKKNPLQNFEEGLARAKEASINLVDYLETLKSKQIELNQTGGGLIGTDLIAAKQKVQEEINSSNTQLQKQLQDFNSSVEGSEQKRYAIIKKYEDLITQARKNANEDFSRESYEKNLENIEKAKRAELDAWETEKAQATNAYKNIIDIVDNGSKETLRLRIEAIDKYLEYLKASFGTESAVYKEWLKVREKLLADLKKSNTETALASLAIVASETGNAFTQLGGAFAVFGKALSIAGSTYERFAKVIQKDKNTGKLSITEGFTGEAVSTIANVGISLFSSMLQAQNDVATKNREIVRQTINQQIEYNKLLNDAIGLQYKYQTSALLGNTAAEIGSKFAQLKDATNQYGDSIKKLTGTSQNINKLLTVGAPGAKSKSIWDSLGSLISPIGLIKEAVDAFSDGVLKEVPNALIKVGTVTTGFLGTSTKDVFDNLLKVYPKLIDDSNAQYKAKILALQKAGYNINPEILKKVSQAGFDMVKVDVALAKSLISSGKLEENTKTWLQNTVDWYEKLEEINKQIDDIVSNLAGGLSSDLRNALVEAFEAGTSAAEAFASSVEKTLENITSQLIFEAVFGEAFKTLSEDIKASFKGGDGSVIDDFSKFFNQYVGLSKEFDKALQEAQKEAEKAGLKIFKPTTGGTTSTNEQGLAGAIKGVTEETASIIAGQITTMRIYQAEGLQVARQSLASLNMIVSNTAHLISIDNKLSYLQQDPLRAKGLG</sequence>
<dbReference type="Proteomes" id="UP001236569">
    <property type="component" value="Unassembled WGS sequence"/>
</dbReference>
<proteinExistence type="predicted"/>
<protein>
    <submittedName>
        <fullName evidence="3">Tape measure protein</fullName>
    </submittedName>
</protein>
<keyword evidence="1" id="KW-0175">Coiled coil</keyword>
<organism evidence="3 4">
    <name type="scientific">Flectobacillus longus</name>
    <dbReference type="NCBI Taxonomy" id="2984207"/>
    <lineage>
        <taxon>Bacteria</taxon>
        <taxon>Pseudomonadati</taxon>
        <taxon>Bacteroidota</taxon>
        <taxon>Cytophagia</taxon>
        <taxon>Cytophagales</taxon>
        <taxon>Flectobacillaceae</taxon>
        <taxon>Flectobacillus</taxon>
    </lineage>
</organism>
<feature type="coiled-coil region" evidence="1">
    <location>
        <begin position="452"/>
        <end position="596"/>
    </location>
</feature>
<dbReference type="InterPro" id="IPR013491">
    <property type="entry name" value="Tape_meas_N"/>
</dbReference>
<evidence type="ECO:0000313" key="3">
    <source>
        <dbReference type="EMBL" id="MDI9863955.1"/>
    </source>
</evidence>
<dbReference type="RefSeq" id="WP_283369189.1">
    <property type="nucleotide sequence ID" value="NZ_JASHID010000003.1"/>
</dbReference>
<dbReference type="EMBL" id="JASHID010000003">
    <property type="protein sequence ID" value="MDI9863955.1"/>
    <property type="molecule type" value="Genomic_DNA"/>
</dbReference>
<gene>
    <name evidence="3" type="ORF">QM480_06450</name>
</gene>
<keyword evidence="4" id="KW-1185">Reference proteome</keyword>
<feature type="domain" description="Tape measure protein N-terminal" evidence="2">
    <location>
        <begin position="70"/>
        <end position="247"/>
    </location>
</feature>
<name>A0ABT6YK64_9BACT</name>
<evidence type="ECO:0000259" key="2">
    <source>
        <dbReference type="Pfam" id="PF20155"/>
    </source>
</evidence>
<feature type="coiled-coil region" evidence="1">
    <location>
        <begin position="907"/>
        <end position="938"/>
    </location>
</feature>
<feature type="coiled-coil region" evidence="1">
    <location>
        <begin position="851"/>
        <end position="882"/>
    </location>
</feature>
<feature type="coiled-coil region" evidence="1">
    <location>
        <begin position="366"/>
        <end position="393"/>
    </location>
</feature>
<reference evidence="3 4" key="1">
    <citation type="submission" date="2023-05" db="EMBL/GenBank/DDBJ databases">
        <title>Novel species of genus Flectobacillus isolated from stream in China.</title>
        <authorList>
            <person name="Lu H."/>
        </authorList>
    </citation>
    <scope>NUCLEOTIDE SEQUENCE [LARGE SCALE GENOMIC DNA]</scope>
    <source>
        <strain evidence="3 4">DC10W</strain>
    </source>
</reference>
<evidence type="ECO:0000256" key="1">
    <source>
        <dbReference type="SAM" id="Coils"/>
    </source>
</evidence>
<evidence type="ECO:0000313" key="4">
    <source>
        <dbReference type="Proteomes" id="UP001236569"/>
    </source>
</evidence>
<comment type="caution">
    <text evidence="3">The sequence shown here is derived from an EMBL/GenBank/DDBJ whole genome shotgun (WGS) entry which is preliminary data.</text>
</comment>
<dbReference type="Pfam" id="PF20155">
    <property type="entry name" value="TMP_3"/>
    <property type="match status" value="1"/>
</dbReference>
<accession>A0ABT6YK64</accession>